<dbReference type="AlphaFoldDB" id="A0A381QML3"/>
<name>A0A381QML3_9ZZZZ</name>
<evidence type="ECO:0000313" key="2">
    <source>
        <dbReference type="EMBL" id="SUZ80280.1"/>
    </source>
</evidence>
<evidence type="ECO:0000259" key="1">
    <source>
        <dbReference type="Pfam" id="PF12867"/>
    </source>
</evidence>
<dbReference type="EMBL" id="UINC01001420">
    <property type="protein sequence ID" value="SUZ80280.1"/>
    <property type="molecule type" value="Genomic_DNA"/>
</dbReference>
<gene>
    <name evidence="2" type="ORF">METZ01_LOCUS33134</name>
</gene>
<dbReference type="Pfam" id="PF12867">
    <property type="entry name" value="DinB_2"/>
    <property type="match status" value="1"/>
</dbReference>
<proteinExistence type="predicted"/>
<sequence length="176" mass="20079">MASPVDPVMLAMERNWEMIDGALEGLDEAAMARQPTDQCNSVAWILWHLTRVTDMFIHTRLRDLTQVWVLEGWHEKFGMPADPEDRGVGWSAAQVASWNPPARDVQTAYYEAVKNHTREFLANITTEELEREIVMGPVPEPRTVATCMGQMVWDTVAHGGQIAYLRGFFRGMGWFR</sequence>
<accession>A0A381QML3</accession>
<dbReference type="SUPFAM" id="SSF109854">
    <property type="entry name" value="DinB/YfiT-like putative metalloenzymes"/>
    <property type="match status" value="1"/>
</dbReference>
<feature type="domain" description="DinB-like" evidence="1">
    <location>
        <begin position="12"/>
        <end position="162"/>
    </location>
</feature>
<dbReference type="Gene3D" id="1.20.120.450">
    <property type="entry name" value="dinb family like domain"/>
    <property type="match status" value="1"/>
</dbReference>
<reference evidence="2" key="1">
    <citation type="submission" date="2018-05" db="EMBL/GenBank/DDBJ databases">
        <authorList>
            <person name="Lanie J.A."/>
            <person name="Ng W.-L."/>
            <person name="Kazmierczak K.M."/>
            <person name="Andrzejewski T.M."/>
            <person name="Davidsen T.M."/>
            <person name="Wayne K.J."/>
            <person name="Tettelin H."/>
            <person name="Glass J.I."/>
            <person name="Rusch D."/>
            <person name="Podicherti R."/>
            <person name="Tsui H.-C.T."/>
            <person name="Winkler M.E."/>
        </authorList>
    </citation>
    <scope>NUCLEOTIDE SEQUENCE</scope>
</reference>
<protein>
    <recommendedName>
        <fullName evidence="1">DinB-like domain-containing protein</fullName>
    </recommendedName>
</protein>
<dbReference type="InterPro" id="IPR024775">
    <property type="entry name" value="DinB-like"/>
</dbReference>
<dbReference type="InterPro" id="IPR034660">
    <property type="entry name" value="DinB/YfiT-like"/>
</dbReference>
<organism evidence="2">
    <name type="scientific">marine metagenome</name>
    <dbReference type="NCBI Taxonomy" id="408172"/>
    <lineage>
        <taxon>unclassified sequences</taxon>
        <taxon>metagenomes</taxon>
        <taxon>ecological metagenomes</taxon>
    </lineage>
</organism>